<dbReference type="InterPro" id="IPR013256">
    <property type="entry name" value="Chromatin_SPT2"/>
</dbReference>
<evidence type="ECO:0000256" key="3">
    <source>
        <dbReference type="SAM" id="MobiDB-lite"/>
    </source>
</evidence>
<feature type="compositionally biased region" description="Basic and acidic residues" evidence="3">
    <location>
        <begin position="272"/>
        <end position="284"/>
    </location>
</feature>
<keyword evidence="2" id="KW-0175">Coiled coil</keyword>
<name>A0A0N0RRY3_9BASI</name>
<accession>A0A0N0RRY3</accession>
<feature type="region of interest" description="Disordered" evidence="3">
    <location>
        <begin position="25"/>
        <end position="183"/>
    </location>
</feature>
<feature type="region of interest" description="Disordered" evidence="3">
    <location>
        <begin position="202"/>
        <end position="233"/>
    </location>
</feature>
<dbReference type="STRING" id="77020.A0A0N0RRY3"/>
<proteinExistence type="inferred from homology"/>
<gene>
    <name evidence="4" type="ORF">Malapachy_1316</name>
</gene>
<comment type="similarity">
    <text evidence="1">Belongs to the SPT2 family.</text>
</comment>
<dbReference type="Pfam" id="PF08243">
    <property type="entry name" value="SPT2"/>
    <property type="match status" value="1"/>
</dbReference>
<feature type="compositionally biased region" description="Low complexity" evidence="3">
    <location>
        <begin position="79"/>
        <end position="90"/>
    </location>
</feature>
<evidence type="ECO:0000256" key="2">
    <source>
        <dbReference type="ARBA" id="ARBA00023054"/>
    </source>
</evidence>
<reference evidence="4 5" key="1">
    <citation type="submission" date="2015-07" db="EMBL/GenBank/DDBJ databases">
        <title>Draft Genome Sequence of Malassezia furfur CBS1878 and Malassezia pachydermatis CBS1879.</title>
        <authorList>
            <person name="Triana S."/>
            <person name="Ohm R."/>
            <person name="Gonzalez A."/>
            <person name="DeCock H."/>
            <person name="Restrepo S."/>
            <person name="Celis A."/>
        </authorList>
    </citation>
    <scope>NUCLEOTIDE SEQUENCE [LARGE SCALE GENOMIC DNA]</scope>
    <source>
        <strain evidence="4 5">CBS 1879</strain>
    </source>
</reference>
<dbReference type="GO" id="GO:0042393">
    <property type="term" value="F:histone binding"/>
    <property type="evidence" value="ECO:0007669"/>
    <property type="project" value="TreeGrafter"/>
</dbReference>
<keyword evidence="5" id="KW-1185">Reference proteome</keyword>
<evidence type="ECO:0000256" key="1">
    <source>
        <dbReference type="ARBA" id="ARBA00006461"/>
    </source>
</evidence>
<feature type="compositionally biased region" description="Acidic residues" evidence="3">
    <location>
        <begin position="209"/>
        <end position="229"/>
    </location>
</feature>
<dbReference type="Proteomes" id="UP000037751">
    <property type="component" value="Unassembled WGS sequence"/>
</dbReference>
<sequence length="303" mass="34742">MGKSFEELKREALENSQRQRVELEEKLKERAKHKDDAQRAAEERERQRAAWNARERERQLKNESVMKKLEEKRAEAAAKRSAAQEAAQKAAIDKAVGRSNKRAPALEKAKIHAAMRRAQVPRSRGGAVALTREEKRMKRMANEMGVSFKVQRNAPPPKMNTNMAAKPNVPSTSTSVAGQAPPKRLSAREKFILEERQRKLAKQAAAHVDDEDVDEYDSMSDMGSEDEGDVPAHASIRDEIWKLFGRDRQRYMARDVDSDDDMEAGADDVLEEERRSSMFGRREDEREEQMLLESKRRKFQGRP</sequence>
<dbReference type="VEuPathDB" id="FungiDB:Malapachy_1316"/>
<dbReference type="SMART" id="SM00784">
    <property type="entry name" value="SPT2"/>
    <property type="match status" value="1"/>
</dbReference>
<dbReference type="GO" id="GO:0003677">
    <property type="term" value="F:DNA binding"/>
    <property type="evidence" value="ECO:0007669"/>
    <property type="project" value="TreeGrafter"/>
</dbReference>
<protein>
    <recommendedName>
        <fullName evidence="6">SPT2-domain-containing protein</fullName>
    </recommendedName>
</protein>
<feature type="compositionally biased region" description="Basic and acidic residues" evidence="3">
    <location>
        <begin position="25"/>
        <end position="78"/>
    </location>
</feature>
<dbReference type="AlphaFoldDB" id="A0A0N0RRY3"/>
<evidence type="ECO:0000313" key="5">
    <source>
        <dbReference type="Proteomes" id="UP000037751"/>
    </source>
</evidence>
<feature type="compositionally biased region" description="Acidic residues" evidence="3">
    <location>
        <begin position="257"/>
        <end position="271"/>
    </location>
</feature>
<organism evidence="4 5">
    <name type="scientific">Malassezia pachydermatis</name>
    <dbReference type="NCBI Taxonomy" id="77020"/>
    <lineage>
        <taxon>Eukaryota</taxon>
        <taxon>Fungi</taxon>
        <taxon>Dikarya</taxon>
        <taxon>Basidiomycota</taxon>
        <taxon>Ustilaginomycotina</taxon>
        <taxon>Malasseziomycetes</taxon>
        <taxon>Malasseziales</taxon>
        <taxon>Malasseziaceae</taxon>
        <taxon>Malassezia</taxon>
    </lineage>
</organism>
<dbReference type="GO" id="GO:0006334">
    <property type="term" value="P:nucleosome assembly"/>
    <property type="evidence" value="ECO:0007669"/>
    <property type="project" value="TreeGrafter"/>
</dbReference>
<dbReference type="PANTHER" id="PTHR22691:SF8">
    <property type="entry name" value="PROTEIN SPT2 HOMOLOG"/>
    <property type="match status" value="1"/>
</dbReference>
<comment type="caution">
    <text evidence="4">The sequence shown here is derived from an EMBL/GenBank/DDBJ whole genome shotgun (WGS) entry which is preliminary data.</text>
</comment>
<dbReference type="PANTHER" id="PTHR22691">
    <property type="entry name" value="YEAST SPT2-RELATED"/>
    <property type="match status" value="1"/>
</dbReference>
<dbReference type="GO" id="GO:0006360">
    <property type="term" value="P:transcription by RNA polymerase I"/>
    <property type="evidence" value="ECO:0007669"/>
    <property type="project" value="TreeGrafter"/>
</dbReference>
<dbReference type="GO" id="GO:0005730">
    <property type="term" value="C:nucleolus"/>
    <property type="evidence" value="ECO:0007669"/>
    <property type="project" value="TreeGrafter"/>
</dbReference>
<feature type="region of interest" description="Disordered" evidence="3">
    <location>
        <begin position="1"/>
        <end position="20"/>
    </location>
</feature>
<feature type="region of interest" description="Disordered" evidence="3">
    <location>
        <begin position="252"/>
        <end position="303"/>
    </location>
</feature>
<dbReference type="RefSeq" id="XP_017990327.1">
    <property type="nucleotide sequence ID" value="XM_018135821.1"/>
</dbReference>
<feature type="compositionally biased region" description="Polar residues" evidence="3">
    <location>
        <begin position="159"/>
        <end position="177"/>
    </location>
</feature>
<dbReference type="EMBL" id="LGAV01000009">
    <property type="protein sequence ID" value="KOS12695.1"/>
    <property type="molecule type" value="Genomic_DNA"/>
</dbReference>
<dbReference type="OrthoDB" id="6259853at2759"/>
<evidence type="ECO:0000313" key="4">
    <source>
        <dbReference type="EMBL" id="KOS12695.1"/>
    </source>
</evidence>
<evidence type="ECO:0008006" key="6">
    <source>
        <dbReference type="Google" id="ProtNLM"/>
    </source>
</evidence>
<dbReference type="GeneID" id="28727696"/>